<dbReference type="InParanoid" id="A0A7R8USH9"/>
<feature type="compositionally biased region" description="Basic and acidic residues" evidence="8">
    <location>
        <begin position="315"/>
        <end position="340"/>
    </location>
</feature>
<dbReference type="GO" id="GO:0006364">
    <property type="term" value="P:rRNA processing"/>
    <property type="evidence" value="ECO:0007669"/>
    <property type="project" value="UniProtKB-KW"/>
</dbReference>
<evidence type="ECO:0000256" key="4">
    <source>
        <dbReference type="ARBA" id="ARBA00023242"/>
    </source>
</evidence>
<accession>A0A7R8USH9</accession>
<name>A0A7R8USH9_HERIL</name>
<evidence type="ECO:0000256" key="2">
    <source>
        <dbReference type="ARBA" id="ARBA00022517"/>
    </source>
</evidence>
<dbReference type="GO" id="GO:0032040">
    <property type="term" value="C:small-subunit processome"/>
    <property type="evidence" value="ECO:0007669"/>
    <property type="project" value="TreeGrafter"/>
</dbReference>
<dbReference type="EMBL" id="LR899011">
    <property type="protein sequence ID" value="CAD7086156.1"/>
    <property type="molecule type" value="Genomic_DNA"/>
</dbReference>
<dbReference type="GO" id="GO:0005732">
    <property type="term" value="C:sno(s)RNA-containing ribonucleoprotein complex"/>
    <property type="evidence" value="ECO:0007669"/>
    <property type="project" value="UniProtKB-UniRule"/>
</dbReference>
<feature type="region of interest" description="Disordered" evidence="8">
    <location>
        <begin position="624"/>
        <end position="647"/>
    </location>
</feature>
<proteinExistence type="inferred from homology"/>
<feature type="compositionally biased region" description="Acidic residues" evidence="8">
    <location>
        <begin position="122"/>
        <end position="148"/>
    </location>
</feature>
<sequence>MPSAKDSEGAELLFTNAYKDFQSSIKHPEAFLSAQPKKEEKLKKVTKCLYDLSVSLHDSAQISPNVLPELILDSMDEEQIWQQLELRNNQMMTKFLAEMSRLLSLNKNALSFKCRLAGDGDSQNDLEVTSELEEDVDDELQDEDEEYDSGSLHEEKSPPKKQSREKKQKKSGRKSVVDDQFFKLSEMEEFLKAEDEKEMRKQKSKPGRSEEDVEEIDYFKSEESEEDDEEEEDFKYGDFFDGDEEEASGEEQSPAKSRKRRRDEEEDEDEEEQEDEEQEELVGEEEEDDQSEVNDEDVDEPPEEDDGDDDDSEQDDNKDAKPKSSFEERQDRLRQRIKEQEEAVLGEKPWQLKGEITATGRPQNSLLEEILEFDSTTRPAPVITEETTLRLEDIIRQRIKDKAWDDVERKYKPVQTPQELRKKLVLDQEKSKESLAQIYEKEYRNQMEKLNPNEADGNDEEPESHKEIRKLMKSLFVKLDALSNFHYTPKPAVPEVRIVTNTPAVEVEEVAPVAVSTAKLLAPEEVRAHAKGDVLGKTERTRTDKNRERRKKKIKQKLMAKAAEEKLQAKQKAGQSLSNKEEKKKLLKSVMKHRNVQQMTTSTTDTGAIKSSKAFFSQLQDAVSTGKDAKVKKKAPKEQVSAKRLKL</sequence>
<evidence type="ECO:0000313" key="9">
    <source>
        <dbReference type="EMBL" id="CAD7086156.1"/>
    </source>
</evidence>
<feature type="compositionally biased region" description="Acidic residues" evidence="8">
    <location>
        <begin position="264"/>
        <end position="314"/>
    </location>
</feature>
<reference evidence="9 10" key="1">
    <citation type="submission" date="2020-11" db="EMBL/GenBank/DDBJ databases">
        <authorList>
            <person name="Wallbank WR R."/>
            <person name="Pardo Diaz C."/>
            <person name="Kozak K."/>
            <person name="Martin S."/>
            <person name="Jiggins C."/>
            <person name="Moest M."/>
            <person name="Warren A I."/>
            <person name="Generalovic N T."/>
            <person name="Byers J.R.P. K."/>
            <person name="Montejo-Kovacevich G."/>
            <person name="Yen C E."/>
        </authorList>
    </citation>
    <scope>NUCLEOTIDE SEQUENCE [LARGE SCALE GENOMIC DNA]</scope>
</reference>
<evidence type="ECO:0000313" key="10">
    <source>
        <dbReference type="Proteomes" id="UP000594454"/>
    </source>
</evidence>
<evidence type="ECO:0000256" key="1">
    <source>
        <dbReference type="ARBA" id="ARBA00004604"/>
    </source>
</evidence>
<comment type="similarity">
    <text evidence="6 7">Belongs to the MPP10 family.</text>
</comment>
<dbReference type="GO" id="GO:0034457">
    <property type="term" value="C:Mpp10 complex"/>
    <property type="evidence" value="ECO:0007669"/>
    <property type="project" value="UniProtKB-UniRule"/>
</dbReference>
<dbReference type="Proteomes" id="UP000594454">
    <property type="component" value="Chromosome 3"/>
</dbReference>
<dbReference type="Pfam" id="PF04006">
    <property type="entry name" value="Mpp10"/>
    <property type="match status" value="1"/>
</dbReference>
<feature type="compositionally biased region" description="Basic and acidic residues" evidence="8">
    <location>
        <begin position="190"/>
        <end position="201"/>
    </location>
</feature>
<comment type="function">
    <text evidence="7">Involved in nucleolar processing of pre-18S ribosomal RNA.</text>
</comment>
<keyword evidence="4 7" id="KW-0539">Nucleus</keyword>
<dbReference type="PANTHER" id="PTHR17039:SF0">
    <property type="entry name" value="U3 SMALL NUCLEOLAR RIBONUCLEOPROTEIN PROTEIN MPP10"/>
    <property type="match status" value="1"/>
</dbReference>
<feature type="compositionally biased region" description="Basic and acidic residues" evidence="8">
    <location>
        <begin position="533"/>
        <end position="547"/>
    </location>
</feature>
<dbReference type="PIRSF" id="PIRSF017300">
    <property type="entry name" value="snoRNP_Mpp10"/>
    <property type="match status" value="1"/>
</dbReference>
<evidence type="ECO:0000256" key="5">
    <source>
        <dbReference type="ARBA" id="ARBA00023274"/>
    </source>
</evidence>
<feature type="compositionally biased region" description="Basic residues" evidence="8">
    <location>
        <begin position="159"/>
        <end position="173"/>
    </location>
</feature>
<keyword evidence="10" id="KW-1185">Reference proteome</keyword>
<feature type="region of interest" description="Disordered" evidence="8">
    <location>
        <begin position="121"/>
        <end position="178"/>
    </location>
</feature>
<keyword evidence="5 7" id="KW-0687">Ribonucleoprotein</keyword>
<feature type="compositionally biased region" description="Polar residues" evidence="8">
    <location>
        <begin position="596"/>
        <end position="606"/>
    </location>
</feature>
<feature type="compositionally biased region" description="Acidic residues" evidence="8">
    <location>
        <begin position="223"/>
        <end position="233"/>
    </location>
</feature>
<dbReference type="AlphaFoldDB" id="A0A7R8USH9"/>
<keyword evidence="3 7" id="KW-0698">rRNA processing</keyword>
<feature type="region of interest" description="Disordered" evidence="8">
    <location>
        <begin position="533"/>
        <end position="584"/>
    </location>
</feature>
<gene>
    <name evidence="9" type="ORF">HERILL_LOCUS8950</name>
</gene>
<feature type="compositionally biased region" description="Acidic residues" evidence="8">
    <location>
        <begin position="240"/>
        <end position="249"/>
    </location>
</feature>
<evidence type="ECO:0000256" key="8">
    <source>
        <dbReference type="SAM" id="MobiDB-lite"/>
    </source>
</evidence>
<evidence type="ECO:0000256" key="3">
    <source>
        <dbReference type="ARBA" id="ARBA00022552"/>
    </source>
</evidence>
<evidence type="ECO:0000256" key="7">
    <source>
        <dbReference type="PIRNR" id="PIRNR017300"/>
    </source>
</evidence>
<keyword evidence="2 7" id="KW-0690">Ribosome biogenesis</keyword>
<feature type="compositionally biased region" description="Basic residues" evidence="8">
    <location>
        <begin position="548"/>
        <end position="558"/>
    </location>
</feature>
<dbReference type="FunCoup" id="A0A7R8USH9">
    <property type="interactions" value="1487"/>
</dbReference>
<comment type="subcellular location">
    <subcellularLocation>
        <location evidence="1 7">Nucleus</location>
        <location evidence="1 7">Nucleolus</location>
    </subcellularLocation>
</comment>
<dbReference type="InterPro" id="IPR012173">
    <property type="entry name" value="Mpp10"/>
</dbReference>
<organism evidence="9 10">
    <name type="scientific">Hermetia illucens</name>
    <name type="common">Black soldier fly</name>
    <dbReference type="NCBI Taxonomy" id="343691"/>
    <lineage>
        <taxon>Eukaryota</taxon>
        <taxon>Metazoa</taxon>
        <taxon>Ecdysozoa</taxon>
        <taxon>Arthropoda</taxon>
        <taxon>Hexapoda</taxon>
        <taxon>Insecta</taxon>
        <taxon>Pterygota</taxon>
        <taxon>Neoptera</taxon>
        <taxon>Endopterygota</taxon>
        <taxon>Diptera</taxon>
        <taxon>Brachycera</taxon>
        <taxon>Stratiomyomorpha</taxon>
        <taxon>Stratiomyidae</taxon>
        <taxon>Hermetiinae</taxon>
        <taxon>Hermetia</taxon>
    </lineage>
</organism>
<dbReference type="OMA" id="HFAEDFG"/>
<feature type="region of interest" description="Disordered" evidence="8">
    <location>
        <begin position="590"/>
        <end position="609"/>
    </location>
</feature>
<dbReference type="PANTHER" id="PTHR17039">
    <property type="entry name" value="U3 SMALL NUCLEOLAR RIBONUCLEOPROTEIN PROTEIN MPP10"/>
    <property type="match status" value="1"/>
</dbReference>
<dbReference type="OrthoDB" id="445326at2759"/>
<evidence type="ECO:0000256" key="6">
    <source>
        <dbReference type="ARBA" id="ARBA00029455"/>
    </source>
</evidence>
<feature type="region of interest" description="Disordered" evidence="8">
    <location>
        <begin position="190"/>
        <end position="340"/>
    </location>
</feature>
<protein>
    <recommendedName>
        <fullName evidence="7">U3 small nucleolar ribonucleoprotein protein MPP10</fullName>
    </recommendedName>
</protein>